<feature type="domain" description="Glycosyl transferase family 1" evidence="2">
    <location>
        <begin position="178"/>
        <end position="322"/>
    </location>
</feature>
<dbReference type="OrthoDB" id="9801609at2"/>
<comment type="caution">
    <text evidence="4">The sequence shown here is derived from an EMBL/GenBank/DDBJ whole genome shotgun (WGS) entry which is preliminary data.</text>
</comment>
<dbReference type="RefSeq" id="WP_133991314.1">
    <property type="nucleotide sequence ID" value="NZ_SODV01000001.1"/>
</dbReference>
<dbReference type="GO" id="GO:0016757">
    <property type="term" value="F:glycosyltransferase activity"/>
    <property type="evidence" value="ECO:0007669"/>
    <property type="project" value="InterPro"/>
</dbReference>
<evidence type="ECO:0000256" key="1">
    <source>
        <dbReference type="ARBA" id="ARBA00022679"/>
    </source>
</evidence>
<gene>
    <name evidence="4" type="ORF">EDB95_1085</name>
</gene>
<dbReference type="Gene3D" id="3.40.50.2000">
    <property type="entry name" value="Glycogen Phosphorylase B"/>
    <property type="match status" value="2"/>
</dbReference>
<protein>
    <submittedName>
        <fullName evidence="4">Glycosyltransferase involved in cell wall biosynthesis</fullName>
    </submittedName>
</protein>
<dbReference type="PANTHER" id="PTHR46401">
    <property type="entry name" value="GLYCOSYLTRANSFERASE WBBK-RELATED"/>
    <property type="match status" value="1"/>
</dbReference>
<reference evidence="4 5" key="1">
    <citation type="submission" date="2019-03" db="EMBL/GenBank/DDBJ databases">
        <title>Genomic Encyclopedia of Type Strains, Phase IV (KMG-IV): sequencing the most valuable type-strain genomes for metagenomic binning, comparative biology and taxonomic classification.</title>
        <authorList>
            <person name="Goeker M."/>
        </authorList>
    </citation>
    <scope>NUCLEOTIDE SEQUENCE [LARGE SCALE GENOMIC DNA]</scope>
    <source>
        <strain evidence="4 5">DSM 100059</strain>
    </source>
</reference>
<evidence type="ECO:0000313" key="4">
    <source>
        <dbReference type="EMBL" id="TDX00069.1"/>
    </source>
</evidence>
<dbReference type="AlphaFoldDB" id="A0A4R8DQ80"/>
<dbReference type="EMBL" id="SODV01000001">
    <property type="protein sequence ID" value="TDX00069.1"/>
    <property type="molecule type" value="Genomic_DNA"/>
</dbReference>
<feature type="domain" description="Glycosyltransferase subfamily 4-like N-terminal" evidence="3">
    <location>
        <begin position="13"/>
        <end position="161"/>
    </location>
</feature>
<dbReference type="Pfam" id="PF13439">
    <property type="entry name" value="Glyco_transf_4"/>
    <property type="match status" value="1"/>
</dbReference>
<dbReference type="SUPFAM" id="SSF53756">
    <property type="entry name" value="UDP-Glycosyltransferase/glycogen phosphorylase"/>
    <property type="match status" value="1"/>
</dbReference>
<dbReference type="Pfam" id="PF00534">
    <property type="entry name" value="Glycos_transf_1"/>
    <property type="match status" value="1"/>
</dbReference>
<organism evidence="4 5">
    <name type="scientific">Dinghuibacter silviterrae</name>
    <dbReference type="NCBI Taxonomy" id="1539049"/>
    <lineage>
        <taxon>Bacteria</taxon>
        <taxon>Pseudomonadati</taxon>
        <taxon>Bacteroidota</taxon>
        <taxon>Chitinophagia</taxon>
        <taxon>Chitinophagales</taxon>
        <taxon>Chitinophagaceae</taxon>
        <taxon>Dinghuibacter</taxon>
    </lineage>
</organism>
<accession>A0A4R8DQ80</accession>
<name>A0A4R8DQ80_9BACT</name>
<evidence type="ECO:0000313" key="5">
    <source>
        <dbReference type="Proteomes" id="UP000294498"/>
    </source>
</evidence>
<dbReference type="InterPro" id="IPR028098">
    <property type="entry name" value="Glyco_trans_4-like_N"/>
</dbReference>
<keyword evidence="5" id="KW-1185">Reference proteome</keyword>
<dbReference type="InterPro" id="IPR001296">
    <property type="entry name" value="Glyco_trans_1"/>
</dbReference>
<dbReference type="Proteomes" id="UP000294498">
    <property type="component" value="Unassembled WGS sequence"/>
</dbReference>
<dbReference type="PANTHER" id="PTHR46401:SF2">
    <property type="entry name" value="GLYCOSYLTRANSFERASE WBBK-RELATED"/>
    <property type="match status" value="1"/>
</dbReference>
<keyword evidence="1 4" id="KW-0808">Transferase</keyword>
<sequence length="346" mass="38417">MIYINGRFLGKKDGIGRFSLEICRGLQALGLPFTLVVPEWLSYDNSDGFSIVRYGRLRSHFWEQVDLLRFLLREGRPLLVNFSGLGPVWYKNQVVTIHDLAVFVEPRWFSRSYRLFYRLATPLAARSARAILTVSNFSKGEILRFLDVPEGKITVIPNAVSRQVVAGEGTAGPIAGAYVLAVASLDPRKNHKGLINAFTDPALDDYTLVLVGKTASNFNLKLGLVSQRNIRFLGFVSDVELRLLYKGAAVFVCPSLYEGFGIPPLEAMANCCPVIVSDIPIFKEVCGDAVVYVDPLRVEAIRGAMLQVLSDASLQRELVKKGLRQSEKFSWNASAAKVKRVLEFLG</sequence>
<evidence type="ECO:0000259" key="2">
    <source>
        <dbReference type="Pfam" id="PF00534"/>
    </source>
</evidence>
<proteinExistence type="predicted"/>
<evidence type="ECO:0000259" key="3">
    <source>
        <dbReference type="Pfam" id="PF13439"/>
    </source>
</evidence>
<dbReference type="CDD" id="cd03809">
    <property type="entry name" value="GT4_MtfB-like"/>
    <property type="match status" value="1"/>
</dbReference>